<proteinExistence type="predicted"/>
<dbReference type="Proteomes" id="UP001281147">
    <property type="component" value="Unassembled WGS sequence"/>
</dbReference>
<comment type="caution">
    <text evidence="1">The sequence shown here is derived from an EMBL/GenBank/DDBJ whole genome shotgun (WGS) entry which is preliminary data.</text>
</comment>
<evidence type="ECO:0000313" key="1">
    <source>
        <dbReference type="EMBL" id="KAK3707710.1"/>
    </source>
</evidence>
<keyword evidence="2" id="KW-1185">Reference proteome</keyword>
<gene>
    <name evidence="1" type="ORF">LTR37_011887</name>
</gene>
<protein>
    <submittedName>
        <fullName evidence="1">Uncharacterized protein</fullName>
    </submittedName>
</protein>
<evidence type="ECO:0000313" key="2">
    <source>
        <dbReference type="Proteomes" id="UP001281147"/>
    </source>
</evidence>
<name>A0ACC3N0L5_9PEZI</name>
<organism evidence="1 2">
    <name type="scientific">Vermiconidia calcicola</name>
    <dbReference type="NCBI Taxonomy" id="1690605"/>
    <lineage>
        <taxon>Eukaryota</taxon>
        <taxon>Fungi</taxon>
        <taxon>Dikarya</taxon>
        <taxon>Ascomycota</taxon>
        <taxon>Pezizomycotina</taxon>
        <taxon>Dothideomycetes</taxon>
        <taxon>Dothideomycetidae</taxon>
        <taxon>Mycosphaerellales</taxon>
        <taxon>Extremaceae</taxon>
        <taxon>Vermiconidia</taxon>
    </lineage>
</organism>
<reference evidence="1" key="1">
    <citation type="submission" date="2023-07" db="EMBL/GenBank/DDBJ databases">
        <title>Black Yeasts Isolated from many extreme environments.</title>
        <authorList>
            <person name="Coleine C."/>
            <person name="Stajich J.E."/>
            <person name="Selbmann L."/>
        </authorList>
    </citation>
    <scope>NUCLEOTIDE SEQUENCE</scope>
    <source>
        <strain evidence="1">CCFEE 5714</strain>
    </source>
</reference>
<sequence length="796" mass="85351">MPHPQGLGASKFAPNNTSDNAANGGSTPTTNTGISFGKPSIPNSGLSPFVASFGNKPTSNSSNTGSTFSKPAGSSNSGGNMLGVSDKENVGPNNGFTFGNGSGAGGTSKANISTGGDDPKDVFGQPGWPTANGNTPATPPSTASRSPHPPQPAIRLPTGTSSPATTVSSSLATKSDPPTIPVSNRDVMIVDTPRRPRKNLRLEAVFLVGTSSTLPNFSIDAVLLQNTGEATFFSIGNLAAGIVQGCSVQALKMYLEAFPRSQVEDAINWLVKGQHPVLFYVAERNCIDCVRLLLDYGCDANACDLNGVSALAYAIMRSKSTVFNPAEVVRMLLAFGATPHSIPSDMWMRYLDAPSVEPLADTRNEPAAKWCTARYRKILASTLNLSIRYSLQKAANTSVNRERRKQLAQADGYKALLKMPYLIIGQDYATKQVGNVVAAHISMKQKAPLVLVFAGLSGHGKTELAKQMGALLNIPMTVIDCAQMHSGTALFGSRLGYAGNSHGSQLNNHLAENSSMRSVVFMDEFDKTDKEVHNSLLLVLDSGEYHDRRNNNYVDCSKTIWIMATNLGDQDITSFYRDYLENEAPDAKAKVQYDELTDNLKGRFRDTFGAPMAGRMRNVAPCFPFDQNEQAVVVHKFLMELVEQVRVPVSTSALTAHYPGHVHLAIKNDGKLCAHLADKSYIEELGARSLISAIDDVRIAFFTAFTDTDELVDEEMNLGPLMKFVVQMQPITKGDGSGTALSKVGVAMDGFSEYYRGQDKGDEGDDADDDGDMDELVEELGRPLGGDEPGCDGGGR</sequence>
<dbReference type="EMBL" id="JAUTXU010000107">
    <property type="protein sequence ID" value="KAK3707710.1"/>
    <property type="molecule type" value="Genomic_DNA"/>
</dbReference>
<accession>A0ACC3N0L5</accession>